<sequence length="79" mass="9167">MALMKTSRNHIKFVKRGSFQQNNYFNKCYSKCSFKGHFKKSGKIYINDKSMIHSANTSTPLSPIPAHIIPCYYRYTPLS</sequence>
<evidence type="ECO:0000313" key="1">
    <source>
        <dbReference type="EMBL" id="CEK65996.1"/>
    </source>
</evidence>
<protein>
    <submittedName>
        <fullName evidence="1">Uncharacterized protein</fullName>
    </submittedName>
</protein>
<organism evidence="1">
    <name type="scientific">Arion vulgaris</name>
    <dbReference type="NCBI Taxonomy" id="1028688"/>
    <lineage>
        <taxon>Eukaryota</taxon>
        <taxon>Metazoa</taxon>
        <taxon>Spiralia</taxon>
        <taxon>Lophotrochozoa</taxon>
        <taxon>Mollusca</taxon>
        <taxon>Gastropoda</taxon>
        <taxon>Heterobranchia</taxon>
        <taxon>Euthyneura</taxon>
        <taxon>Panpulmonata</taxon>
        <taxon>Eupulmonata</taxon>
        <taxon>Stylommatophora</taxon>
        <taxon>Helicina</taxon>
        <taxon>Arionoidea</taxon>
        <taxon>Arionidae</taxon>
        <taxon>Arion</taxon>
    </lineage>
</organism>
<gene>
    <name evidence="1" type="primary">ORF56954</name>
</gene>
<dbReference type="EMBL" id="HACG01019131">
    <property type="protein sequence ID" value="CEK65996.1"/>
    <property type="molecule type" value="Transcribed_RNA"/>
</dbReference>
<feature type="non-terminal residue" evidence="1">
    <location>
        <position position="79"/>
    </location>
</feature>
<proteinExistence type="predicted"/>
<dbReference type="AlphaFoldDB" id="A0A0B6ZDU3"/>
<accession>A0A0B6ZDU3</accession>
<name>A0A0B6ZDU3_9EUPU</name>
<reference evidence="1" key="1">
    <citation type="submission" date="2014-12" db="EMBL/GenBank/DDBJ databases">
        <title>Insight into the proteome of Arion vulgaris.</title>
        <authorList>
            <person name="Aradska J."/>
            <person name="Bulat T."/>
            <person name="Smidak R."/>
            <person name="Sarate P."/>
            <person name="Gangsoo J."/>
            <person name="Sialana F."/>
            <person name="Bilban M."/>
            <person name="Lubec G."/>
        </authorList>
    </citation>
    <scope>NUCLEOTIDE SEQUENCE</scope>
    <source>
        <tissue evidence="1">Skin</tissue>
    </source>
</reference>